<protein>
    <submittedName>
        <fullName evidence="3">Transposase</fullName>
    </submittedName>
</protein>
<organism evidence="3">
    <name type="scientific">Brugia timori</name>
    <dbReference type="NCBI Taxonomy" id="42155"/>
    <lineage>
        <taxon>Eukaryota</taxon>
        <taxon>Metazoa</taxon>
        <taxon>Ecdysozoa</taxon>
        <taxon>Nematoda</taxon>
        <taxon>Chromadorea</taxon>
        <taxon>Rhabditida</taxon>
        <taxon>Spirurina</taxon>
        <taxon>Spiruromorpha</taxon>
        <taxon>Filarioidea</taxon>
        <taxon>Onchocercidae</taxon>
        <taxon>Brugia</taxon>
    </lineage>
</organism>
<reference evidence="1 2" key="2">
    <citation type="submission" date="2018-11" db="EMBL/GenBank/DDBJ databases">
        <authorList>
            <consortium name="Pathogen Informatics"/>
        </authorList>
    </citation>
    <scope>NUCLEOTIDE SEQUENCE [LARGE SCALE GENOMIC DNA]</scope>
</reference>
<dbReference type="WBParaSite" id="BTMF_0000377501-mRNA-1">
    <property type="protein sequence ID" value="BTMF_0000377501-mRNA-1"/>
    <property type="gene ID" value="BTMF_0000377501"/>
</dbReference>
<evidence type="ECO:0000313" key="3">
    <source>
        <dbReference type="WBParaSite" id="BTMF_0000377501-mRNA-1"/>
    </source>
</evidence>
<dbReference type="AlphaFoldDB" id="A0A0R3QBP7"/>
<name>A0A0R3QBP7_9BILA</name>
<evidence type="ECO:0000313" key="1">
    <source>
        <dbReference type="EMBL" id="VDO13971.1"/>
    </source>
</evidence>
<evidence type="ECO:0000313" key="2">
    <source>
        <dbReference type="Proteomes" id="UP000280834"/>
    </source>
</evidence>
<reference evidence="3" key="1">
    <citation type="submission" date="2017-02" db="UniProtKB">
        <authorList>
            <consortium name="WormBaseParasite"/>
        </authorList>
    </citation>
    <scope>IDENTIFICATION</scope>
</reference>
<gene>
    <name evidence="1" type="ORF">BTMF_LOCUS3078</name>
</gene>
<dbReference type="Proteomes" id="UP000280834">
    <property type="component" value="Unassembled WGS sequence"/>
</dbReference>
<sequence>LNEVKLSIIRGQLKLKLIHDFLQKKTLSFNHNRFISDTQLQMKVECKGNW</sequence>
<proteinExistence type="predicted"/>
<accession>A0A0R3QBP7</accession>
<keyword evidence="2" id="KW-1185">Reference proteome</keyword>
<dbReference type="EMBL" id="UZAG01002704">
    <property type="protein sequence ID" value="VDO13971.1"/>
    <property type="molecule type" value="Genomic_DNA"/>
</dbReference>